<dbReference type="Gene3D" id="3.10.450.50">
    <property type="match status" value="1"/>
</dbReference>
<dbReference type="Pfam" id="PF14534">
    <property type="entry name" value="DUF4440"/>
    <property type="match status" value="1"/>
</dbReference>
<dbReference type="Proteomes" id="UP000190897">
    <property type="component" value="Unassembled WGS sequence"/>
</dbReference>
<accession>A0A1T5ER24</accession>
<dbReference type="AlphaFoldDB" id="A0A1T5ER24"/>
<evidence type="ECO:0000259" key="1">
    <source>
        <dbReference type="Pfam" id="PF14534"/>
    </source>
</evidence>
<dbReference type="STRING" id="651661.SAMN05660293_02695"/>
<sequence length="150" mass="17227">MNNIFWIVLLLGSMDGSTLTEKKIMQQNTTNDQAAVLDTVRKLAQLMIARDTAAMNNILDEHYTLTHMTGYVQSKSEWFGEVQKETMKYYSAQEVSHSVKVTGNQAEVTVQNRVDARIWGSRNTWRLQQKVQLEKRNGKWIILKSVASTF</sequence>
<feature type="domain" description="DUF4440" evidence="1">
    <location>
        <begin position="37"/>
        <end position="142"/>
    </location>
</feature>
<dbReference type="EMBL" id="FUZA01000002">
    <property type="protein sequence ID" value="SKB86413.1"/>
    <property type="molecule type" value="Genomic_DNA"/>
</dbReference>
<dbReference type="SUPFAM" id="SSF54427">
    <property type="entry name" value="NTF2-like"/>
    <property type="match status" value="1"/>
</dbReference>
<dbReference type="InterPro" id="IPR032710">
    <property type="entry name" value="NTF2-like_dom_sf"/>
</dbReference>
<proteinExistence type="predicted"/>
<dbReference type="InterPro" id="IPR027843">
    <property type="entry name" value="DUF4440"/>
</dbReference>
<evidence type="ECO:0000313" key="3">
    <source>
        <dbReference type="Proteomes" id="UP000190897"/>
    </source>
</evidence>
<reference evidence="3" key="1">
    <citation type="submission" date="2017-02" db="EMBL/GenBank/DDBJ databases">
        <authorList>
            <person name="Varghese N."/>
            <person name="Submissions S."/>
        </authorList>
    </citation>
    <scope>NUCLEOTIDE SEQUENCE [LARGE SCALE GENOMIC DNA]</scope>
    <source>
        <strain evidence="3">DSM 22270</strain>
    </source>
</reference>
<protein>
    <recommendedName>
        <fullName evidence="1">DUF4440 domain-containing protein</fullName>
    </recommendedName>
</protein>
<organism evidence="2 3">
    <name type="scientific">Dyadobacter psychrophilus</name>
    <dbReference type="NCBI Taxonomy" id="651661"/>
    <lineage>
        <taxon>Bacteria</taxon>
        <taxon>Pseudomonadati</taxon>
        <taxon>Bacteroidota</taxon>
        <taxon>Cytophagia</taxon>
        <taxon>Cytophagales</taxon>
        <taxon>Spirosomataceae</taxon>
        <taxon>Dyadobacter</taxon>
    </lineage>
</organism>
<evidence type="ECO:0000313" key="2">
    <source>
        <dbReference type="EMBL" id="SKB86413.1"/>
    </source>
</evidence>
<gene>
    <name evidence="2" type="ORF">SAMN05660293_02695</name>
</gene>
<name>A0A1T5ER24_9BACT</name>
<dbReference type="RefSeq" id="WP_212567999.1">
    <property type="nucleotide sequence ID" value="NZ_FUZA01000002.1"/>
</dbReference>
<keyword evidence="3" id="KW-1185">Reference proteome</keyword>